<keyword evidence="3" id="KW-1185">Reference proteome</keyword>
<sequence>MPWLDYGPWMEPSDNIEHICKPFLLKNGHAKWPTYNWKIEKYCNCGDLPGVIRNGDVIYFESNEWYENFEEGELKDEALNRKAIFEGSKGVDEEPSDNARTHHSPSDEWEDFKHANHIGAYAKSKYNHYLDVSRIFNDHA</sequence>
<protein>
    <submittedName>
        <fullName evidence="2">Uncharacterized protein</fullName>
    </submittedName>
</protein>
<comment type="caution">
    <text evidence="2">The sequence shown here is derived from an EMBL/GenBank/DDBJ whole genome shotgun (WGS) entry which is preliminary data.</text>
</comment>
<evidence type="ECO:0000313" key="3">
    <source>
        <dbReference type="Proteomes" id="UP001151760"/>
    </source>
</evidence>
<feature type="region of interest" description="Disordered" evidence="1">
    <location>
        <begin position="86"/>
        <end position="108"/>
    </location>
</feature>
<evidence type="ECO:0000256" key="1">
    <source>
        <dbReference type="SAM" id="MobiDB-lite"/>
    </source>
</evidence>
<proteinExistence type="predicted"/>
<reference evidence="2" key="2">
    <citation type="submission" date="2022-01" db="EMBL/GenBank/DDBJ databases">
        <authorList>
            <person name="Yamashiro T."/>
            <person name="Shiraishi A."/>
            <person name="Satake H."/>
            <person name="Nakayama K."/>
        </authorList>
    </citation>
    <scope>NUCLEOTIDE SEQUENCE</scope>
</reference>
<gene>
    <name evidence="2" type="ORF">Tco_1004705</name>
</gene>
<evidence type="ECO:0000313" key="2">
    <source>
        <dbReference type="EMBL" id="GJT61172.1"/>
    </source>
</evidence>
<accession>A0ABQ5FD42</accession>
<dbReference type="EMBL" id="BQNB010017264">
    <property type="protein sequence ID" value="GJT61172.1"/>
    <property type="molecule type" value="Genomic_DNA"/>
</dbReference>
<reference evidence="2" key="1">
    <citation type="journal article" date="2022" name="Int. J. Mol. Sci.">
        <title>Draft Genome of Tanacetum Coccineum: Genomic Comparison of Closely Related Tanacetum-Family Plants.</title>
        <authorList>
            <person name="Yamashiro T."/>
            <person name="Shiraishi A."/>
            <person name="Nakayama K."/>
            <person name="Satake H."/>
        </authorList>
    </citation>
    <scope>NUCLEOTIDE SEQUENCE</scope>
</reference>
<name>A0ABQ5FD42_9ASTR</name>
<organism evidence="2 3">
    <name type="scientific">Tanacetum coccineum</name>
    <dbReference type="NCBI Taxonomy" id="301880"/>
    <lineage>
        <taxon>Eukaryota</taxon>
        <taxon>Viridiplantae</taxon>
        <taxon>Streptophyta</taxon>
        <taxon>Embryophyta</taxon>
        <taxon>Tracheophyta</taxon>
        <taxon>Spermatophyta</taxon>
        <taxon>Magnoliopsida</taxon>
        <taxon>eudicotyledons</taxon>
        <taxon>Gunneridae</taxon>
        <taxon>Pentapetalae</taxon>
        <taxon>asterids</taxon>
        <taxon>campanulids</taxon>
        <taxon>Asterales</taxon>
        <taxon>Asteraceae</taxon>
        <taxon>Asteroideae</taxon>
        <taxon>Anthemideae</taxon>
        <taxon>Anthemidinae</taxon>
        <taxon>Tanacetum</taxon>
    </lineage>
</organism>
<dbReference type="Proteomes" id="UP001151760">
    <property type="component" value="Unassembled WGS sequence"/>
</dbReference>